<name>A0A1X7RTY9_ZYMT9</name>
<proteinExistence type="predicted"/>
<gene>
    <name evidence="1" type="ORF">ZT3D7_G5814</name>
</gene>
<organism evidence="1 2">
    <name type="scientific">Zymoseptoria tritici (strain ST99CH_3D7)</name>
    <dbReference type="NCBI Taxonomy" id="1276538"/>
    <lineage>
        <taxon>Eukaryota</taxon>
        <taxon>Fungi</taxon>
        <taxon>Dikarya</taxon>
        <taxon>Ascomycota</taxon>
        <taxon>Pezizomycotina</taxon>
        <taxon>Dothideomycetes</taxon>
        <taxon>Dothideomycetidae</taxon>
        <taxon>Mycosphaerellales</taxon>
        <taxon>Mycosphaerellaceae</taxon>
        <taxon>Zymoseptoria</taxon>
    </lineage>
</organism>
<dbReference type="AlphaFoldDB" id="A0A1X7RTY9"/>
<sequence length="241" mass="25895">MELDRGTAALPPNHVTPREIHPELCPLSFTLAQQQHPVHSDPPVPAPAVHPPVLATTECCATLTSPHPPCTPLDHLHEYTTLPVTTPEHTTAVALRDFDLFPLFDILEAPVRTTSLVRTLETPHSENPPPAFGKSEIDGDLSAGLLDLHSHSSIACTLHSLASAQAASPAGLAIQSTAVFPSPANDAATFRGRICVAFGAALREIWYLDHLPSFPGERLSVPYYQPGKTTSTRNSMDAFDD</sequence>
<evidence type="ECO:0000313" key="1">
    <source>
        <dbReference type="EMBL" id="SMQ50661.1"/>
    </source>
</evidence>
<dbReference type="Proteomes" id="UP000215127">
    <property type="component" value="Chromosome 5"/>
</dbReference>
<accession>A0A1X7RTY9</accession>
<evidence type="ECO:0000313" key="2">
    <source>
        <dbReference type="Proteomes" id="UP000215127"/>
    </source>
</evidence>
<protein>
    <submittedName>
        <fullName evidence="1">Uncharacterized protein</fullName>
    </submittedName>
</protein>
<keyword evidence="2" id="KW-1185">Reference proteome</keyword>
<dbReference type="EMBL" id="LT853696">
    <property type="protein sequence ID" value="SMQ50661.1"/>
    <property type="molecule type" value="Genomic_DNA"/>
</dbReference>
<reference evidence="1 2" key="1">
    <citation type="submission" date="2016-06" db="EMBL/GenBank/DDBJ databases">
        <authorList>
            <person name="Kjaerup R.B."/>
            <person name="Dalgaard T.S."/>
            <person name="Juul-Madsen H.R."/>
        </authorList>
    </citation>
    <scope>NUCLEOTIDE SEQUENCE [LARGE SCALE GENOMIC DNA]</scope>
</reference>